<keyword evidence="5 7" id="KW-1133">Transmembrane helix</keyword>
<dbReference type="Pfam" id="PF05977">
    <property type="entry name" value="MFS_3"/>
    <property type="match status" value="1"/>
</dbReference>
<feature type="transmembrane region" description="Helical" evidence="7">
    <location>
        <begin position="237"/>
        <end position="255"/>
    </location>
</feature>
<evidence type="ECO:0000313" key="10">
    <source>
        <dbReference type="Proteomes" id="UP000306147"/>
    </source>
</evidence>
<evidence type="ECO:0000313" key="9">
    <source>
        <dbReference type="EMBL" id="TGX54381.1"/>
    </source>
</evidence>
<dbReference type="InterPro" id="IPR036259">
    <property type="entry name" value="MFS_trans_sf"/>
</dbReference>
<feature type="transmembrane region" description="Helical" evidence="7">
    <location>
        <begin position="319"/>
        <end position="338"/>
    </location>
</feature>
<keyword evidence="10" id="KW-1185">Reference proteome</keyword>
<feature type="transmembrane region" description="Helical" evidence="7">
    <location>
        <begin position="171"/>
        <end position="201"/>
    </location>
</feature>
<dbReference type="PANTHER" id="PTHR23513:SF11">
    <property type="entry name" value="STAPHYLOFERRIN A TRANSPORTER"/>
    <property type="match status" value="1"/>
</dbReference>
<evidence type="ECO:0000256" key="1">
    <source>
        <dbReference type="ARBA" id="ARBA00004651"/>
    </source>
</evidence>
<feature type="domain" description="Major facilitator superfamily (MFS) profile" evidence="8">
    <location>
        <begin position="25"/>
        <end position="412"/>
    </location>
</feature>
<feature type="transmembrane region" description="Helical" evidence="7">
    <location>
        <begin position="295"/>
        <end position="313"/>
    </location>
</feature>
<comment type="caution">
    <text evidence="9">The sequence shown here is derived from an EMBL/GenBank/DDBJ whole genome shotgun (WGS) entry which is preliminary data.</text>
</comment>
<dbReference type="PANTHER" id="PTHR23513">
    <property type="entry name" value="INTEGRAL MEMBRANE EFFLUX PROTEIN-RELATED"/>
    <property type="match status" value="1"/>
</dbReference>
<dbReference type="AlphaFoldDB" id="A0A4S1XE74"/>
<feature type="transmembrane region" description="Helical" evidence="7">
    <location>
        <begin position="359"/>
        <end position="378"/>
    </location>
</feature>
<keyword evidence="4 7" id="KW-0812">Transmembrane</keyword>
<dbReference type="OrthoDB" id="9809918at2"/>
<evidence type="ECO:0000256" key="3">
    <source>
        <dbReference type="ARBA" id="ARBA00022475"/>
    </source>
</evidence>
<feature type="transmembrane region" description="Helical" evidence="7">
    <location>
        <begin position="267"/>
        <end position="288"/>
    </location>
</feature>
<organism evidence="9 10">
    <name type="scientific">Sphingomonas gei</name>
    <dbReference type="NCBI Taxonomy" id="1395960"/>
    <lineage>
        <taxon>Bacteria</taxon>
        <taxon>Pseudomonadati</taxon>
        <taxon>Pseudomonadota</taxon>
        <taxon>Alphaproteobacteria</taxon>
        <taxon>Sphingomonadales</taxon>
        <taxon>Sphingomonadaceae</taxon>
        <taxon>Sphingomonas</taxon>
    </lineage>
</organism>
<dbReference type="GO" id="GO:0005886">
    <property type="term" value="C:plasma membrane"/>
    <property type="evidence" value="ECO:0007669"/>
    <property type="project" value="UniProtKB-SubCell"/>
</dbReference>
<dbReference type="InterPro" id="IPR020846">
    <property type="entry name" value="MFS_dom"/>
</dbReference>
<dbReference type="PROSITE" id="PS50850">
    <property type="entry name" value="MFS"/>
    <property type="match status" value="1"/>
</dbReference>
<evidence type="ECO:0000256" key="5">
    <source>
        <dbReference type="ARBA" id="ARBA00022989"/>
    </source>
</evidence>
<evidence type="ECO:0000259" key="8">
    <source>
        <dbReference type="PROSITE" id="PS50850"/>
    </source>
</evidence>
<comment type="subcellular location">
    <subcellularLocation>
        <location evidence="1">Cell membrane</location>
        <topology evidence="1">Multi-pass membrane protein</topology>
    </subcellularLocation>
</comment>
<gene>
    <name evidence="9" type="ORF">E5A73_09795</name>
</gene>
<evidence type="ECO:0000256" key="2">
    <source>
        <dbReference type="ARBA" id="ARBA00022448"/>
    </source>
</evidence>
<reference evidence="9 10" key="1">
    <citation type="submission" date="2019-04" db="EMBL/GenBank/DDBJ databases">
        <title>Sphingomonas psychrotolerans sp. nov., isolated from soil in the Tianshan Mountains, Xinjiang, China.</title>
        <authorList>
            <person name="Luo Y."/>
            <person name="Sheng H."/>
        </authorList>
    </citation>
    <scope>NUCLEOTIDE SEQUENCE [LARGE SCALE GENOMIC DNA]</scope>
    <source>
        <strain evidence="9 10">ZFGT-11</strain>
    </source>
</reference>
<dbReference type="SUPFAM" id="SSF103473">
    <property type="entry name" value="MFS general substrate transporter"/>
    <property type="match status" value="1"/>
</dbReference>
<keyword evidence="3" id="KW-1003">Cell membrane</keyword>
<accession>A0A4S1XE74</accession>
<keyword evidence="6 7" id="KW-0472">Membrane</keyword>
<evidence type="ECO:0000256" key="4">
    <source>
        <dbReference type="ARBA" id="ARBA00022692"/>
    </source>
</evidence>
<dbReference type="InterPro" id="IPR010290">
    <property type="entry name" value="TM_effector"/>
</dbReference>
<sequence>MERAGDGESTGARAAPTRSPFSYPVFRAIWTANLLSNLGYLIQSVGASWLMTQLAPSPAMVALVQASVSLPVLLLALVAGAIADSLDRRRVMLVAQCFMLAVSLSLSLLAGLHLVTPLLLLGFTFLIGCGMALNGPASQAAVGDMVPKAALPAAIGYNSVSFNVARSAGPAIGGAIVAAAGAAAAFAANCFSYVWLILVLLRWRPQPDARELPPERIGSAVASGIRYAAMSPHLLKVMLRAVMFAGASSAISALMPVVARDLLHGGAITYGVLLGGFGVGAIGGALLSAPLRKRMPAQSVVGLAATAVAIGAVGTAEGAHIAVVLPALTLAGGGWILAMSTLNATMQLASPRWVVGRSIALYQTAAFGGLALGAWLFGMAATAYGIRTALLAAAALQLLGVLAGHYIRLPHVDDLNLDPLRRWSEPAIELPVEARSGPVSITLSYRIDPADTAEFLAVMREHRRVRLRDGARRWSLSRDLANPPLWVERYQVPTWLEYVRHNQRRTHADAVNLDRIHRLHRGDGPPEIRRLIEVQPGVDHVADADPVPRPFTDHP</sequence>
<dbReference type="Proteomes" id="UP000306147">
    <property type="component" value="Unassembled WGS sequence"/>
</dbReference>
<evidence type="ECO:0000256" key="6">
    <source>
        <dbReference type="ARBA" id="ARBA00023136"/>
    </source>
</evidence>
<dbReference type="GO" id="GO:0022857">
    <property type="term" value="F:transmembrane transporter activity"/>
    <property type="evidence" value="ECO:0007669"/>
    <property type="project" value="InterPro"/>
</dbReference>
<dbReference type="CDD" id="cd06173">
    <property type="entry name" value="MFS_MefA_like"/>
    <property type="match status" value="1"/>
</dbReference>
<protein>
    <submittedName>
        <fullName evidence="9">MFS transporter</fullName>
    </submittedName>
</protein>
<feature type="transmembrane region" description="Helical" evidence="7">
    <location>
        <begin position="59"/>
        <end position="79"/>
    </location>
</feature>
<evidence type="ECO:0000256" key="7">
    <source>
        <dbReference type="SAM" id="Phobius"/>
    </source>
</evidence>
<dbReference type="RefSeq" id="WP_135963618.1">
    <property type="nucleotide sequence ID" value="NZ_SRXT01000003.1"/>
</dbReference>
<name>A0A4S1XE74_9SPHN</name>
<keyword evidence="2" id="KW-0813">Transport</keyword>
<dbReference type="Gene3D" id="1.20.1250.20">
    <property type="entry name" value="MFS general substrate transporter like domains"/>
    <property type="match status" value="1"/>
</dbReference>
<dbReference type="EMBL" id="SRXT01000003">
    <property type="protein sequence ID" value="TGX54381.1"/>
    <property type="molecule type" value="Genomic_DNA"/>
</dbReference>
<proteinExistence type="predicted"/>